<organism evidence="2">
    <name type="scientific">Timema poppense</name>
    <name type="common">Walking stick</name>
    <dbReference type="NCBI Taxonomy" id="170557"/>
    <lineage>
        <taxon>Eukaryota</taxon>
        <taxon>Metazoa</taxon>
        <taxon>Ecdysozoa</taxon>
        <taxon>Arthropoda</taxon>
        <taxon>Hexapoda</taxon>
        <taxon>Insecta</taxon>
        <taxon>Pterygota</taxon>
        <taxon>Neoptera</taxon>
        <taxon>Polyneoptera</taxon>
        <taxon>Phasmatodea</taxon>
        <taxon>Timematodea</taxon>
        <taxon>Timematoidea</taxon>
        <taxon>Timematidae</taxon>
        <taxon>Timema</taxon>
    </lineage>
</organism>
<protein>
    <submittedName>
        <fullName evidence="2">Uncharacterized protein</fullName>
    </submittedName>
</protein>
<evidence type="ECO:0000256" key="1">
    <source>
        <dbReference type="SAM" id="MobiDB-lite"/>
    </source>
</evidence>
<accession>A0A7R9GVF8</accession>
<dbReference type="EMBL" id="OD000718">
    <property type="protein sequence ID" value="CAD7398994.1"/>
    <property type="molecule type" value="Genomic_DNA"/>
</dbReference>
<feature type="compositionally biased region" description="Basic residues" evidence="1">
    <location>
        <begin position="89"/>
        <end position="98"/>
    </location>
</feature>
<name>A0A7R9GVF8_TIMPO</name>
<evidence type="ECO:0000313" key="2">
    <source>
        <dbReference type="EMBL" id="CAD7398994.1"/>
    </source>
</evidence>
<proteinExistence type="predicted"/>
<sequence>MLPAPSGRNLINLSIPRLMFRPNIDPGSWLIRGIAPWVAGCLPPMLLSKCRDGRREKSCGHKLQPVGNRCNKKKSFIGPDSLKGFPKAGARKKQRNQQRKLSSCIPTDTPEKNRIENKTKEKLYGKHKLALVRKELFNKKKKILNSEPLSSEDENDDGLYLPCDSSDDEIEWSPEIDPSGFEELDREPECAPSVSGSDVEINFLRKYVKNEGKFVFPPVPDLASVPLEDIEMILPKPSFSGNTKRLQSFYKFEIDFRNFLHVKSIYLCQWPRGLTRYSRARLYCQRRYMEHAFPLDELNPIKCSGRGPDYNNPGSRWALDLSKQP</sequence>
<reference evidence="2" key="1">
    <citation type="submission" date="2020-11" db="EMBL/GenBank/DDBJ databases">
        <authorList>
            <person name="Tran Van P."/>
        </authorList>
    </citation>
    <scope>NUCLEOTIDE SEQUENCE</scope>
</reference>
<dbReference type="AlphaFoldDB" id="A0A7R9GVF8"/>
<gene>
    <name evidence="2" type="ORF">TPSB3V08_LOCUS1969</name>
</gene>
<feature type="region of interest" description="Disordered" evidence="1">
    <location>
        <begin position="81"/>
        <end position="112"/>
    </location>
</feature>